<name>A0ABS3Z2X4_9BACT</name>
<dbReference type="Pfam" id="PF02605">
    <property type="entry name" value="PsaL"/>
    <property type="match status" value="1"/>
</dbReference>
<gene>
    <name evidence="2" type="ORF">J7I42_29765</name>
</gene>
<dbReference type="InterPro" id="IPR003757">
    <property type="entry name" value="PSI_PsaL"/>
</dbReference>
<comment type="caution">
    <text evidence="2">The sequence shown here is derived from an EMBL/GenBank/DDBJ whole genome shotgun (WGS) entry which is preliminary data.</text>
</comment>
<feature type="domain" description="Photosystem I PsaL reaction centre subunit XI" evidence="1">
    <location>
        <begin position="7"/>
        <end position="74"/>
    </location>
</feature>
<sequence length="127" mass="14283">MNGLLQVRANIACLAGYRCTVTQVQQGLQIIVAHGYALGPFQISSKRRIVSAQHSVACYIAGMKLIKDLTFTISRLAGNRPVEVDRLFVVWCRHGDHIRIAFLSVRNIMFSIKVFYNFLEVVIAFVV</sequence>
<dbReference type="EMBL" id="JAGHKO010000014">
    <property type="protein sequence ID" value="MBO9204512.1"/>
    <property type="molecule type" value="Genomic_DNA"/>
</dbReference>
<evidence type="ECO:0000313" key="3">
    <source>
        <dbReference type="Proteomes" id="UP000677244"/>
    </source>
</evidence>
<dbReference type="Gene3D" id="1.20.1240.10">
    <property type="entry name" value="Photosystem I PsaL, reaction centre subunit XI"/>
    <property type="match status" value="1"/>
</dbReference>
<dbReference type="Proteomes" id="UP000677244">
    <property type="component" value="Unassembled WGS sequence"/>
</dbReference>
<dbReference type="InterPro" id="IPR036592">
    <property type="entry name" value="PSI_PsaL_sf"/>
</dbReference>
<keyword evidence="3" id="KW-1185">Reference proteome</keyword>
<accession>A0ABS3Z2X4</accession>
<protein>
    <recommendedName>
        <fullName evidence="1">Photosystem I PsaL reaction centre subunit XI domain-containing protein</fullName>
    </recommendedName>
</protein>
<reference evidence="2 3" key="1">
    <citation type="submission" date="2021-03" db="EMBL/GenBank/DDBJ databases">
        <title>Assistant Professor.</title>
        <authorList>
            <person name="Huq M.A."/>
        </authorList>
    </citation>
    <scope>NUCLEOTIDE SEQUENCE [LARGE SCALE GENOMIC DNA]</scope>
    <source>
        <strain evidence="2 3">MAH-29</strain>
    </source>
</reference>
<evidence type="ECO:0000313" key="2">
    <source>
        <dbReference type="EMBL" id="MBO9204512.1"/>
    </source>
</evidence>
<organism evidence="2 3">
    <name type="scientific">Niastella soli</name>
    <dbReference type="NCBI Taxonomy" id="2821487"/>
    <lineage>
        <taxon>Bacteria</taxon>
        <taxon>Pseudomonadati</taxon>
        <taxon>Bacteroidota</taxon>
        <taxon>Chitinophagia</taxon>
        <taxon>Chitinophagales</taxon>
        <taxon>Chitinophagaceae</taxon>
        <taxon>Niastella</taxon>
    </lineage>
</organism>
<evidence type="ECO:0000259" key="1">
    <source>
        <dbReference type="Pfam" id="PF02605"/>
    </source>
</evidence>
<proteinExistence type="predicted"/>